<feature type="transmembrane region" description="Helical" evidence="5">
    <location>
        <begin position="97"/>
        <end position="121"/>
    </location>
</feature>
<comment type="subcellular location">
    <subcellularLocation>
        <location evidence="1">Membrane</location>
        <topology evidence="1">Multi-pass membrane protein</topology>
    </subcellularLocation>
</comment>
<feature type="transmembrane region" description="Helical" evidence="5">
    <location>
        <begin position="133"/>
        <end position="151"/>
    </location>
</feature>
<dbReference type="InterPro" id="IPR007568">
    <property type="entry name" value="RTA1"/>
</dbReference>
<evidence type="ECO:0000256" key="4">
    <source>
        <dbReference type="ARBA" id="ARBA00023136"/>
    </source>
</evidence>
<name>A0A162LS40_CORDF</name>
<keyword evidence="3 5" id="KW-1133">Transmembrane helix</keyword>
<evidence type="ECO:0000256" key="3">
    <source>
        <dbReference type="ARBA" id="ARBA00022989"/>
    </source>
</evidence>
<dbReference type="Proteomes" id="UP000076881">
    <property type="component" value="Unassembled WGS sequence"/>
</dbReference>
<evidence type="ECO:0000256" key="1">
    <source>
        <dbReference type="ARBA" id="ARBA00004141"/>
    </source>
</evidence>
<dbReference type="OrthoDB" id="3358017at2759"/>
<comment type="caution">
    <text evidence="6">The sequence shown here is derived from an EMBL/GenBank/DDBJ whole genome shotgun (WGS) entry which is preliminary data.</text>
</comment>
<dbReference type="Pfam" id="PF04479">
    <property type="entry name" value="RTA1"/>
    <property type="match status" value="1"/>
</dbReference>
<accession>A0A162LS40</accession>
<evidence type="ECO:0000313" key="6">
    <source>
        <dbReference type="EMBL" id="OAA74854.1"/>
    </source>
</evidence>
<dbReference type="AlphaFoldDB" id="A0A162LS40"/>
<dbReference type="GO" id="GO:0016020">
    <property type="term" value="C:membrane"/>
    <property type="evidence" value="ECO:0007669"/>
    <property type="project" value="UniProtKB-SubCell"/>
</dbReference>
<feature type="transmembrane region" description="Helical" evidence="5">
    <location>
        <begin position="34"/>
        <end position="53"/>
    </location>
</feature>
<keyword evidence="2 5" id="KW-0812">Transmembrane</keyword>
<dbReference type="PANTHER" id="PTHR31465:SF17">
    <property type="entry name" value="DOMAIN PROTEIN, PUTATIVE (AFU_ORTHOLOGUE AFUA_5G09900)-RELATED"/>
    <property type="match status" value="1"/>
</dbReference>
<dbReference type="EMBL" id="AZHF01000005">
    <property type="protein sequence ID" value="OAA74854.1"/>
    <property type="molecule type" value="Genomic_DNA"/>
</dbReference>
<feature type="transmembrane region" description="Helical" evidence="5">
    <location>
        <begin position="60"/>
        <end position="77"/>
    </location>
</feature>
<feature type="transmembrane region" description="Helical" evidence="5">
    <location>
        <begin position="252"/>
        <end position="270"/>
    </location>
</feature>
<proteinExistence type="predicted"/>
<keyword evidence="4 5" id="KW-0472">Membrane</keyword>
<organism evidence="6 7">
    <name type="scientific">Akanthomyces lecanii RCEF 1005</name>
    <dbReference type="NCBI Taxonomy" id="1081108"/>
    <lineage>
        <taxon>Eukaryota</taxon>
        <taxon>Fungi</taxon>
        <taxon>Dikarya</taxon>
        <taxon>Ascomycota</taxon>
        <taxon>Pezizomycotina</taxon>
        <taxon>Sordariomycetes</taxon>
        <taxon>Hypocreomycetidae</taxon>
        <taxon>Hypocreales</taxon>
        <taxon>Cordycipitaceae</taxon>
        <taxon>Akanthomyces</taxon>
        <taxon>Cordyceps confragosa</taxon>
    </lineage>
</organism>
<feature type="transmembrane region" description="Helical" evidence="5">
    <location>
        <begin position="214"/>
        <end position="232"/>
    </location>
</feature>
<reference evidence="6 7" key="1">
    <citation type="journal article" date="2016" name="Genome Biol. Evol.">
        <title>Divergent and convergent evolution of fungal pathogenicity.</title>
        <authorList>
            <person name="Shang Y."/>
            <person name="Xiao G."/>
            <person name="Zheng P."/>
            <person name="Cen K."/>
            <person name="Zhan S."/>
            <person name="Wang C."/>
        </authorList>
    </citation>
    <scope>NUCLEOTIDE SEQUENCE [LARGE SCALE GENOMIC DNA]</scope>
    <source>
        <strain evidence="6 7">RCEF 1005</strain>
    </source>
</reference>
<evidence type="ECO:0000256" key="5">
    <source>
        <dbReference type="SAM" id="Phobius"/>
    </source>
</evidence>
<dbReference type="STRING" id="1081108.A0A162LS40"/>
<keyword evidence="7" id="KW-1185">Reference proteome</keyword>
<protein>
    <submittedName>
        <fullName evidence="6">RTA-like protein</fullName>
    </submittedName>
</protein>
<dbReference type="PANTHER" id="PTHR31465">
    <property type="entry name" value="PROTEIN RTA1-RELATED"/>
    <property type="match status" value="1"/>
</dbReference>
<evidence type="ECO:0000256" key="2">
    <source>
        <dbReference type="ARBA" id="ARBA00022692"/>
    </source>
</evidence>
<gene>
    <name evidence="6" type="ORF">LEL_06842</name>
</gene>
<sequence>MGNMDQYEVGDGPFGPVVNGTMVLVFYPYRPSQAAGYAFMALFALATLGHIVYAVRLKAWAFVPLILGGIAETFGYYGRALSHQHPARLGPWIQQNLLILVAAPFIAATIYMSLGGAITALQVNKFSRLPARWITRIYVLIDLLCLLSQLAGTVMPASGDAHLIELSRKIIFGGLLVQLVALAFFCYLTWHITHVIAREEPKMFAHDAGVNWKAHFRTIFATASLVLVRSLIRAVEYGQGEQGFIISHEVFIYLFDAAPMWLAMVAYLWIHPSRLRRDAYLLLDRDIQLNLRELL</sequence>
<evidence type="ECO:0000313" key="7">
    <source>
        <dbReference type="Proteomes" id="UP000076881"/>
    </source>
</evidence>
<feature type="transmembrane region" description="Helical" evidence="5">
    <location>
        <begin position="171"/>
        <end position="193"/>
    </location>
</feature>